<name>A0ABY7FVH8_MYAAR</name>
<evidence type="ECO:0000256" key="5">
    <source>
        <dbReference type="ARBA" id="ARBA00023180"/>
    </source>
</evidence>
<evidence type="ECO:0000256" key="4">
    <source>
        <dbReference type="ARBA" id="ARBA00023157"/>
    </source>
</evidence>
<dbReference type="InterPro" id="IPR001611">
    <property type="entry name" value="Leu-rich_rpt"/>
</dbReference>
<dbReference type="InterPro" id="IPR003598">
    <property type="entry name" value="Ig_sub2"/>
</dbReference>
<evidence type="ECO:0000256" key="7">
    <source>
        <dbReference type="SAM" id="Phobius"/>
    </source>
</evidence>
<keyword evidence="3" id="KW-0677">Repeat</keyword>
<keyword evidence="4" id="KW-1015">Disulfide bond</keyword>
<dbReference type="InterPro" id="IPR003591">
    <property type="entry name" value="Leu-rich_rpt_typical-subtyp"/>
</dbReference>
<dbReference type="InterPro" id="IPR050467">
    <property type="entry name" value="LRFN"/>
</dbReference>
<dbReference type="PANTHER" id="PTHR45842:SF12">
    <property type="entry name" value="KEKKON 5, ISOFORM A"/>
    <property type="match status" value="1"/>
</dbReference>
<evidence type="ECO:0000256" key="6">
    <source>
        <dbReference type="SAM" id="MobiDB-lite"/>
    </source>
</evidence>
<dbReference type="Gene3D" id="3.80.10.10">
    <property type="entry name" value="Ribonuclease Inhibitor"/>
    <property type="match status" value="4"/>
</dbReference>
<dbReference type="InterPro" id="IPR032675">
    <property type="entry name" value="LRR_dom_sf"/>
</dbReference>
<feature type="transmembrane region" description="Helical" evidence="7">
    <location>
        <begin position="786"/>
        <end position="807"/>
    </location>
</feature>
<dbReference type="PROSITE" id="PS51450">
    <property type="entry name" value="LRR"/>
    <property type="match status" value="6"/>
</dbReference>
<keyword evidence="2 8" id="KW-0732">Signal</keyword>
<dbReference type="Pfam" id="PF13855">
    <property type="entry name" value="LRR_8"/>
    <property type="match status" value="6"/>
</dbReference>
<dbReference type="InterPro" id="IPR003599">
    <property type="entry name" value="Ig_sub"/>
</dbReference>
<feature type="compositionally biased region" description="Polar residues" evidence="6">
    <location>
        <begin position="1246"/>
        <end position="1263"/>
    </location>
</feature>
<dbReference type="InterPro" id="IPR013783">
    <property type="entry name" value="Ig-like_fold"/>
</dbReference>
<dbReference type="InterPro" id="IPR013098">
    <property type="entry name" value="Ig_I-set"/>
</dbReference>
<dbReference type="InterPro" id="IPR007110">
    <property type="entry name" value="Ig-like_dom"/>
</dbReference>
<dbReference type="InterPro" id="IPR000372">
    <property type="entry name" value="LRRNT"/>
</dbReference>
<keyword evidence="5" id="KW-0325">Glycoprotein</keyword>
<keyword evidence="7" id="KW-0812">Transmembrane</keyword>
<dbReference type="CDD" id="cd00096">
    <property type="entry name" value="Ig"/>
    <property type="match status" value="1"/>
</dbReference>
<feature type="region of interest" description="Disordered" evidence="6">
    <location>
        <begin position="907"/>
        <end position="1029"/>
    </location>
</feature>
<keyword evidence="7" id="KW-0472">Membrane</keyword>
<dbReference type="Proteomes" id="UP001164746">
    <property type="component" value="Chromosome 14"/>
</dbReference>
<evidence type="ECO:0000313" key="11">
    <source>
        <dbReference type="Proteomes" id="UP001164746"/>
    </source>
</evidence>
<feature type="domain" description="Ig-like" evidence="9">
    <location>
        <begin position="592"/>
        <end position="663"/>
    </location>
</feature>
<dbReference type="SUPFAM" id="SSF52058">
    <property type="entry name" value="L domain-like"/>
    <property type="match status" value="2"/>
</dbReference>
<feature type="compositionally biased region" description="Polar residues" evidence="6">
    <location>
        <begin position="1001"/>
        <end position="1014"/>
    </location>
</feature>
<feature type="domain" description="Ig-like" evidence="9">
    <location>
        <begin position="506"/>
        <end position="588"/>
    </location>
</feature>
<protein>
    <submittedName>
        <fullName evidence="10">LRIG3-like protein</fullName>
    </submittedName>
</protein>
<dbReference type="Pfam" id="PF13927">
    <property type="entry name" value="Ig_3"/>
    <property type="match status" value="1"/>
</dbReference>
<feature type="region of interest" description="Disordered" evidence="6">
    <location>
        <begin position="1177"/>
        <end position="1200"/>
    </location>
</feature>
<feature type="region of interest" description="Disordered" evidence="6">
    <location>
        <begin position="1237"/>
        <end position="1286"/>
    </location>
</feature>
<accession>A0ABY7FVH8</accession>
<evidence type="ECO:0000259" key="9">
    <source>
        <dbReference type="PROSITE" id="PS50835"/>
    </source>
</evidence>
<organism evidence="10 11">
    <name type="scientific">Mya arenaria</name>
    <name type="common">Soft-shell clam</name>
    <dbReference type="NCBI Taxonomy" id="6604"/>
    <lineage>
        <taxon>Eukaryota</taxon>
        <taxon>Metazoa</taxon>
        <taxon>Spiralia</taxon>
        <taxon>Lophotrochozoa</taxon>
        <taxon>Mollusca</taxon>
        <taxon>Bivalvia</taxon>
        <taxon>Autobranchia</taxon>
        <taxon>Heteroconchia</taxon>
        <taxon>Euheterodonta</taxon>
        <taxon>Imparidentia</taxon>
        <taxon>Neoheterodontei</taxon>
        <taxon>Myida</taxon>
        <taxon>Myoidea</taxon>
        <taxon>Myidae</taxon>
        <taxon>Mya</taxon>
    </lineage>
</organism>
<keyword evidence="1" id="KW-0433">Leucine-rich repeat</keyword>
<evidence type="ECO:0000256" key="1">
    <source>
        <dbReference type="ARBA" id="ARBA00022614"/>
    </source>
</evidence>
<evidence type="ECO:0000256" key="2">
    <source>
        <dbReference type="ARBA" id="ARBA00022729"/>
    </source>
</evidence>
<feature type="region of interest" description="Disordered" evidence="6">
    <location>
        <begin position="1050"/>
        <end position="1093"/>
    </location>
</feature>
<keyword evidence="7" id="KW-1133">Transmembrane helix</keyword>
<reference evidence="10" key="1">
    <citation type="submission" date="2022-11" db="EMBL/GenBank/DDBJ databases">
        <title>Centuries of genome instability and evolution in soft-shell clam transmissible cancer (bioRxiv).</title>
        <authorList>
            <person name="Hart S.F.M."/>
            <person name="Yonemitsu M.A."/>
            <person name="Giersch R.M."/>
            <person name="Beal B.F."/>
            <person name="Arriagada G."/>
            <person name="Davis B.W."/>
            <person name="Ostrander E.A."/>
            <person name="Goff S.P."/>
            <person name="Metzger M.J."/>
        </authorList>
    </citation>
    <scope>NUCLEOTIDE SEQUENCE</scope>
    <source>
        <strain evidence="10">MELC-2E11</strain>
        <tissue evidence="10">Siphon/mantle</tissue>
    </source>
</reference>
<dbReference type="SMART" id="SM00369">
    <property type="entry name" value="LRR_TYP"/>
    <property type="match status" value="13"/>
</dbReference>
<dbReference type="EMBL" id="CP111025">
    <property type="protein sequence ID" value="WAR25980.1"/>
    <property type="molecule type" value="Genomic_DNA"/>
</dbReference>
<sequence>MAAIYFFIWAAFVWDCCTNLVLATSNGCPSACSCLGDYVDCSRLGLIEVPKDLPTWITDLEIQSNGISSIHPDDFKGLINLQKIDLSNNEITFINESVFANLPALKDIKINFNKLTEIPIFKQNPFLHRLELTHNDIHTINPSALKYLKQLDLLDLSYNVLREVTNSSFPENLTLTKLFLKNNELSLFEVGGFYNLTKLESLKMSKNKIQILPKDLFARSGSLKMLDLSKNKLVRLAGLTFQGLHGLQRLKLHRNEMHLLEDGVFYGLSKLQSLQLDENNLTTISQNWLYGLDNLKELVVSNNQIFRIEPKSWEYAPHITTLDLHRNELVTVESDSLSNLESLHSLNLASNHIEFIQEEAFKHLAELEQLDLNNNRISSTIEDLKGVFTGLVSLKILSLENNRIKTITKQAFMGLDQLEQLLLNSNNITTIQGNAFEPLPLLRQLSFNTTSLFCDCQLSWVPIWLRDNNFERSVIAKCGHPQHLNGRSIFTVDSSEYKCDGQFLKPEIVSNPRSQDVIKGANITLNCSAASTESKGSPTQFQWKKDNIILTDAKTEDTAQRSGNLTHYVSKLHIFDAKDTDAGRYQCTEAVLVCAAEGQPKPIISWQKDGGFDHFPAAQERRMQVIPEDDHFFIVNVKAADEGIYSCIAKNDAGTIMANVTLTVLQTPSFVRPMEEKETREGETSVMECLAQGSPQPTLTWYHKGQPLVPSQRHFFTAENQLLIIVETKTSDAGEYTCEMSNTLGTIRGTSTLTVVTGSVMTGEAKGKGNSGGGGGLDDESTTTGIIIIAVVCCVVGTSLVWVIIIYKTRKRQEFYSATPTDETTLPGEVPSSGYMSSEKEGSYTHGVPITNGTLPYQYHELAMKESGYESSSGRFRAARPAIFPSDVNGENGSQGYDLMRTDGHYVEQSDENSLSSQEYPRSETDSIKSDENSVDTSHSSQQQILSTFHPIAASRDRIARSRSCSTSQIPREYPQDYEPFQRENSHQYYQQKDCGHSDPSKTNPDNSVGSQTENCEESGSPLNSPAVNNNNSKYNSLCRNCGDSNSPNHVKTCKHNKNPPIPPKPSRFRHGRHKETSHFDRAQPPGISRSSSHIPDYMYGTEDIPQTPPRSLVPEFHPPPPPPIGGCPGVYVAPEYEEGMYIHGYPGMSSGAFVPVYHPINTPQCDCHLRVTPPTSSLKAENGRTHLNPNKPNSVSKVQNQRTNGVIGCVHHRMNGYAGVTSPSWQGHSYTLPYMPSGHHVPQVHPSQMKLSPQQKLQQQISPGRKQEHPKHRLHFSPKQEQNST</sequence>
<feature type="region of interest" description="Disordered" evidence="6">
    <location>
        <begin position="820"/>
        <end position="843"/>
    </location>
</feature>
<evidence type="ECO:0000256" key="8">
    <source>
        <dbReference type="SAM" id="SignalP"/>
    </source>
</evidence>
<dbReference type="SMART" id="SM00409">
    <property type="entry name" value="IG"/>
    <property type="match status" value="2"/>
</dbReference>
<feature type="domain" description="Ig-like" evidence="9">
    <location>
        <begin position="668"/>
        <end position="754"/>
    </location>
</feature>
<dbReference type="Gene3D" id="2.60.40.10">
    <property type="entry name" value="Immunoglobulins"/>
    <property type="match status" value="3"/>
</dbReference>
<dbReference type="Pfam" id="PF07679">
    <property type="entry name" value="I-set"/>
    <property type="match status" value="2"/>
</dbReference>
<dbReference type="SMART" id="SM00408">
    <property type="entry name" value="IGc2"/>
    <property type="match status" value="3"/>
</dbReference>
<dbReference type="InterPro" id="IPR036179">
    <property type="entry name" value="Ig-like_dom_sf"/>
</dbReference>
<gene>
    <name evidence="10" type="ORF">MAR_011684</name>
</gene>
<feature type="compositionally biased region" description="Polar residues" evidence="6">
    <location>
        <begin position="935"/>
        <end position="947"/>
    </location>
</feature>
<dbReference type="SMART" id="SM00013">
    <property type="entry name" value="LRRNT"/>
    <property type="match status" value="1"/>
</dbReference>
<feature type="chain" id="PRO_5047273414" evidence="8">
    <location>
        <begin position="24"/>
        <end position="1286"/>
    </location>
</feature>
<feature type="compositionally biased region" description="Basic and acidic residues" evidence="6">
    <location>
        <begin position="921"/>
        <end position="932"/>
    </location>
</feature>
<evidence type="ECO:0000313" key="10">
    <source>
        <dbReference type="EMBL" id="WAR25980.1"/>
    </source>
</evidence>
<feature type="signal peptide" evidence="8">
    <location>
        <begin position="1"/>
        <end position="23"/>
    </location>
</feature>
<evidence type="ECO:0000256" key="3">
    <source>
        <dbReference type="ARBA" id="ARBA00022737"/>
    </source>
</evidence>
<keyword evidence="11" id="KW-1185">Reference proteome</keyword>
<dbReference type="PANTHER" id="PTHR45842">
    <property type="entry name" value="SYNAPTIC ADHESION-LIKE MOLECULE SALM"/>
    <property type="match status" value="1"/>
</dbReference>
<proteinExistence type="predicted"/>
<dbReference type="SMART" id="SM00365">
    <property type="entry name" value="LRR_SD22"/>
    <property type="match status" value="9"/>
</dbReference>
<dbReference type="SUPFAM" id="SSF48726">
    <property type="entry name" value="Immunoglobulin"/>
    <property type="match status" value="2"/>
</dbReference>
<dbReference type="PROSITE" id="PS50835">
    <property type="entry name" value="IG_LIKE"/>
    <property type="match status" value="3"/>
</dbReference>